<keyword evidence="9 12" id="KW-0328">Glycosyltransferase</keyword>
<keyword evidence="10 12" id="KW-0808">Transferase</keyword>
<dbReference type="KEGG" id="bvo:Pan97_41740"/>
<dbReference type="UniPathway" id="UPA00588">
    <property type="reaction ID" value="UER00646"/>
</dbReference>
<proteinExistence type="inferred from homology"/>
<dbReference type="GO" id="GO:0002055">
    <property type="term" value="F:adenine binding"/>
    <property type="evidence" value="ECO:0007669"/>
    <property type="project" value="TreeGrafter"/>
</dbReference>
<dbReference type="NCBIfam" id="NF002636">
    <property type="entry name" value="PRK02304.1-5"/>
    <property type="match status" value="1"/>
</dbReference>
<comment type="subcellular location">
    <subcellularLocation>
        <location evidence="3 12">Cytoplasm</location>
    </subcellularLocation>
</comment>
<evidence type="ECO:0000256" key="10">
    <source>
        <dbReference type="ARBA" id="ARBA00022679"/>
    </source>
</evidence>
<evidence type="ECO:0000256" key="7">
    <source>
        <dbReference type="ARBA" id="ARBA00011893"/>
    </source>
</evidence>
<evidence type="ECO:0000256" key="2">
    <source>
        <dbReference type="ARBA" id="ARBA00003968"/>
    </source>
</evidence>
<dbReference type="HAMAP" id="MF_00004">
    <property type="entry name" value="Aden_phosphoribosyltr"/>
    <property type="match status" value="1"/>
</dbReference>
<protein>
    <recommendedName>
        <fullName evidence="7 12">Adenine phosphoribosyltransferase</fullName>
        <shortName evidence="12">APRT</shortName>
        <ecNumber evidence="7 12">2.4.2.7</ecNumber>
    </recommendedName>
</protein>
<evidence type="ECO:0000259" key="13">
    <source>
        <dbReference type="Pfam" id="PF00156"/>
    </source>
</evidence>
<dbReference type="InterPro" id="IPR029057">
    <property type="entry name" value="PRTase-like"/>
</dbReference>
<evidence type="ECO:0000256" key="11">
    <source>
        <dbReference type="ARBA" id="ARBA00022726"/>
    </source>
</evidence>
<evidence type="ECO:0000256" key="8">
    <source>
        <dbReference type="ARBA" id="ARBA00022490"/>
    </source>
</evidence>
<evidence type="ECO:0000313" key="14">
    <source>
        <dbReference type="EMBL" id="QDU77112.1"/>
    </source>
</evidence>
<dbReference type="GO" id="GO:0006168">
    <property type="term" value="P:adenine salvage"/>
    <property type="evidence" value="ECO:0007669"/>
    <property type="project" value="InterPro"/>
</dbReference>
<dbReference type="RefSeq" id="WP_144975767.1">
    <property type="nucleotide sequence ID" value="NZ_CP036289.1"/>
</dbReference>
<dbReference type="NCBIfam" id="TIGR01090">
    <property type="entry name" value="apt"/>
    <property type="match status" value="1"/>
</dbReference>
<dbReference type="GO" id="GO:0016208">
    <property type="term" value="F:AMP binding"/>
    <property type="evidence" value="ECO:0007669"/>
    <property type="project" value="TreeGrafter"/>
</dbReference>
<keyword evidence="8 12" id="KW-0963">Cytoplasm</keyword>
<dbReference type="EMBL" id="CP036289">
    <property type="protein sequence ID" value="QDU77112.1"/>
    <property type="molecule type" value="Genomic_DNA"/>
</dbReference>
<evidence type="ECO:0000256" key="4">
    <source>
        <dbReference type="ARBA" id="ARBA00004659"/>
    </source>
</evidence>
<dbReference type="GO" id="GO:0003999">
    <property type="term" value="F:adenine phosphoribosyltransferase activity"/>
    <property type="evidence" value="ECO:0007669"/>
    <property type="project" value="UniProtKB-UniRule"/>
</dbReference>
<dbReference type="GO" id="GO:0005737">
    <property type="term" value="C:cytoplasm"/>
    <property type="evidence" value="ECO:0007669"/>
    <property type="project" value="UniProtKB-SubCell"/>
</dbReference>
<evidence type="ECO:0000256" key="1">
    <source>
        <dbReference type="ARBA" id="ARBA00000868"/>
    </source>
</evidence>
<dbReference type="Pfam" id="PF00156">
    <property type="entry name" value="Pribosyltran"/>
    <property type="match status" value="1"/>
</dbReference>
<keyword evidence="11 12" id="KW-0660">Purine salvage</keyword>
<comment type="function">
    <text evidence="2 12">Catalyzes a salvage reaction resulting in the formation of AMP, that is energically less costly than de novo synthesis.</text>
</comment>
<comment type="catalytic activity">
    <reaction evidence="1 12">
        <text>AMP + diphosphate = 5-phospho-alpha-D-ribose 1-diphosphate + adenine</text>
        <dbReference type="Rhea" id="RHEA:16609"/>
        <dbReference type="ChEBI" id="CHEBI:16708"/>
        <dbReference type="ChEBI" id="CHEBI:33019"/>
        <dbReference type="ChEBI" id="CHEBI:58017"/>
        <dbReference type="ChEBI" id="CHEBI:456215"/>
        <dbReference type="EC" id="2.4.2.7"/>
    </reaction>
</comment>
<evidence type="ECO:0000256" key="12">
    <source>
        <dbReference type="HAMAP-Rule" id="MF_00004"/>
    </source>
</evidence>
<dbReference type="InterPro" id="IPR000836">
    <property type="entry name" value="PRTase_dom"/>
</dbReference>
<dbReference type="CDD" id="cd06223">
    <property type="entry name" value="PRTases_typeI"/>
    <property type="match status" value="1"/>
</dbReference>
<feature type="domain" description="Phosphoribosyltransferase" evidence="13">
    <location>
        <begin position="30"/>
        <end position="168"/>
    </location>
</feature>
<dbReference type="InterPro" id="IPR005764">
    <property type="entry name" value="Ade_phspho_trans"/>
</dbReference>
<reference evidence="15" key="1">
    <citation type="submission" date="2019-02" db="EMBL/GenBank/DDBJ databases">
        <title>Deep-cultivation of Planctomycetes and their phenomic and genomic characterization uncovers novel biology.</title>
        <authorList>
            <person name="Wiegand S."/>
            <person name="Jogler M."/>
            <person name="Boedeker C."/>
            <person name="Pinto D."/>
            <person name="Vollmers J."/>
            <person name="Rivas-Marin E."/>
            <person name="Kohn T."/>
            <person name="Peeters S.H."/>
            <person name="Heuer A."/>
            <person name="Rast P."/>
            <person name="Oberbeckmann S."/>
            <person name="Bunk B."/>
            <person name="Jeske O."/>
            <person name="Meyerdierks A."/>
            <person name="Storesund J.E."/>
            <person name="Kallscheuer N."/>
            <person name="Luecker S."/>
            <person name="Lage O.M."/>
            <person name="Pohl T."/>
            <person name="Merkel B.J."/>
            <person name="Hornburger P."/>
            <person name="Mueller R.-W."/>
            <person name="Bruemmer F."/>
            <person name="Labrenz M."/>
            <person name="Spormann A.M."/>
            <person name="Op den Camp H."/>
            <person name="Overmann J."/>
            <person name="Amann R."/>
            <person name="Jetten M.S.M."/>
            <person name="Mascher T."/>
            <person name="Medema M.H."/>
            <person name="Devos D.P."/>
            <person name="Kaster A.-K."/>
            <person name="Ovreas L."/>
            <person name="Rohde M."/>
            <person name="Galperin M.Y."/>
            <person name="Jogler C."/>
        </authorList>
    </citation>
    <scope>NUCLEOTIDE SEQUENCE [LARGE SCALE GENOMIC DNA]</scope>
    <source>
        <strain evidence="15">Pan97</strain>
    </source>
</reference>
<gene>
    <name evidence="12 14" type="primary">apt</name>
    <name evidence="14" type="ORF">Pan97_41740</name>
</gene>
<dbReference type="GO" id="GO:0044209">
    <property type="term" value="P:AMP salvage"/>
    <property type="evidence" value="ECO:0007669"/>
    <property type="project" value="UniProtKB-UniRule"/>
</dbReference>
<dbReference type="InterPro" id="IPR050054">
    <property type="entry name" value="UPRTase/APRTase"/>
</dbReference>
<dbReference type="OrthoDB" id="9803963at2"/>
<comment type="subunit">
    <text evidence="6 12">Homodimer.</text>
</comment>
<name>A0A518CD25_9BACT</name>
<evidence type="ECO:0000256" key="6">
    <source>
        <dbReference type="ARBA" id="ARBA00011738"/>
    </source>
</evidence>
<evidence type="ECO:0000256" key="3">
    <source>
        <dbReference type="ARBA" id="ARBA00004496"/>
    </source>
</evidence>
<accession>A0A518CD25</accession>
<evidence type="ECO:0000256" key="9">
    <source>
        <dbReference type="ARBA" id="ARBA00022676"/>
    </source>
</evidence>
<keyword evidence="15" id="KW-1185">Reference proteome</keyword>
<evidence type="ECO:0000256" key="5">
    <source>
        <dbReference type="ARBA" id="ARBA00008391"/>
    </source>
</evidence>
<evidence type="ECO:0000313" key="15">
    <source>
        <dbReference type="Proteomes" id="UP000318626"/>
    </source>
</evidence>
<dbReference type="EC" id="2.4.2.7" evidence="7 12"/>
<dbReference type="FunFam" id="3.40.50.2020:FF:000004">
    <property type="entry name" value="Adenine phosphoribosyltransferase"/>
    <property type="match status" value="1"/>
</dbReference>
<dbReference type="GO" id="GO:0006166">
    <property type="term" value="P:purine ribonucleoside salvage"/>
    <property type="evidence" value="ECO:0007669"/>
    <property type="project" value="UniProtKB-UniRule"/>
</dbReference>
<dbReference type="AlphaFoldDB" id="A0A518CD25"/>
<sequence>MSEIDLKAYIRDIPDFPKPGILFRDITPLLANPHAFNEAIDQMAAHYEGKKIDAIVAAEARGFIFAAPLALKLNCGFVPVRKPGKLPFDTHSFHYELEYGTDTLEIHIDGVQPGQNVLMVDDLLATGGTMKACCNLVEKIGATVAGCCFLIHLKALEGEQRIAPFDSFSLIEY</sequence>
<dbReference type="Gene3D" id="3.40.50.2020">
    <property type="match status" value="1"/>
</dbReference>
<dbReference type="PANTHER" id="PTHR32315:SF3">
    <property type="entry name" value="ADENINE PHOSPHORIBOSYLTRANSFERASE"/>
    <property type="match status" value="1"/>
</dbReference>
<dbReference type="SUPFAM" id="SSF53271">
    <property type="entry name" value="PRTase-like"/>
    <property type="match status" value="1"/>
</dbReference>
<dbReference type="PANTHER" id="PTHR32315">
    <property type="entry name" value="ADENINE PHOSPHORIBOSYLTRANSFERASE"/>
    <property type="match status" value="1"/>
</dbReference>
<organism evidence="14 15">
    <name type="scientific">Bremerella volcania</name>
    <dbReference type="NCBI Taxonomy" id="2527984"/>
    <lineage>
        <taxon>Bacteria</taxon>
        <taxon>Pseudomonadati</taxon>
        <taxon>Planctomycetota</taxon>
        <taxon>Planctomycetia</taxon>
        <taxon>Pirellulales</taxon>
        <taxon>Pirellulaceae</taxon>
        <taxon>Bremerella</taxon>
    </lineage>
</organism>
<dbReference type="NCBIfam" id="NF002633">
    <property type="entry name" value="PRK02304.1-2"/>
    <property type="match status" value="1"/>
</dbReference>
<dbReference type="NCBIfam" id="NF002634">
    <property type="entry name" value="PRK02304.1-3"/>
    <property type="match status" value="1"/>
</dbReference>
<comment type="similarity">
    <text evidence="5 12">Belongs to the purine/pyrimidine phosphoribosyltransferase family.</text>
</comment>
<dbReference type="Proteomes" id="UP000318626">
    <property type="component" value="Chromosome"/>
</dbReference>
<comment type="pathway">
    <text evidence="4 12">Purine metabolism; AMP biosynthesis via salvage pathway; AMP from adenine: step 1/1.</text>
</comment>